<keyword evidence="4" id="KW-0325">Glycoprotein</keyword>
<dbReference type="Proteomes" id="UP000311919">
    <property type="component" value="Unassembled WGS sequence"/>
</dbReference>
<dbReference type="InterPro" id="IPR036179">
    <property type="entry name" value="Ig-like_dom_sf"/>
</dbReference>
<dbReference type="GO" id="GO:0016020">
    <property type="term" value="C:membrane"/>
    <property type="evidence" value="ECO:0007669"/>
    <property type="project" value="UniProtKB-SubCell"/>
</dbReference>
<dbReference type="OrthoDB" id="6250964at2759"/>
<dbReference type="InterPro" id="IPR007110">
    <property type="entry name" value="Ig-like_dom"/>
</dbReference>
<name>A0A4Z2DXM9_SCHJA</name>
<proteinExistence type="predicted"/>
<dbReference type="Pfam" id="PF13927">
    <property type="entry name" value="Ig_3"/>
    <property type="match status" value="1"/>
</dbReference>
<keyword evidence="6" id="KW-0812">Transmembrane</keyword>
<feature type="signal peptide" evidence="7">
    <location>
        <begin position="1"/>
        <end position="18"/>
    </location>
</feature>
<comment type="caution">
    <text evidence="9">The sequence shown here is derived from an EMBL/GenBank/DDBJ whole genome shotgun (WGS) entry which is preliminary data.</text>
</comment>
<feature type="domain" description="Ig-like" evidence="8">
    <location>
        <begin position="719"/>
        <end position="845"/>
    </location>
</feature>
<evidence type="ECO:0000313" key="10">
    <source>
        <dbReference type="Proteomes" id="UP000311919"/>
    </source>
</evidence>
<evidence type="ECO:0000313" key="9">
    <source>
        <dbReference type="EMBL" id="TNN21168.1"/>
    </source>
</evidence>
<evidence type="ECO:0000256" key="7">
    <source>
        <dbReference type="SAM" id="SignalP"/>
    </source>
</evidence>
<dbReference type="InterPro" id="IPR003599">
    <property type="entry name" value="Ig_sub"/>
</dbReference>
<dbReference type="SMART" id="SM00409">
    <property type="entry name" value="IG"/>
    <property type="match status" value="4"/>
</dbReference>
<dbReference type="Gene3D" id="2.60.40.10">
    <property type="entry name" value="Immunoglobulins"/>
    <property type="match status" value="3"/>
</dbReference>
<dbReference type="InterPro" id="IPR013783">
    <property type="entry name" value="Ig-like_fold"/>
</dbReference>
<evidence type="ECO:0000256" key="3">
    <source>
        <dbReference type="ARBA" id="ARBA00023157"/>
    </source>
</evidence>
<evidence type="ECO:0000256" key="4">
    <source>
        <dbReference type="ARBA" id="ARBA00023180"/>
    </source>
</evidence>
<keyword evidence="3" id="KW-1015">Disulfide bond</keyword>
<dbReference type="PROSITE" id="PS50835">
    <property type="entry name" value="IG_LIKE"/>
    <property type="match status" value="3"/>
</dbReference>
<keyword evidence="5" id="KW-0393">Immunoglobulin domain</keyword>
<dbReference type="Pfam" id="PF08205">
    <property type="entry name" value="C2-set_2"/>
    <property type="match status" value="1"/>
</dbReference>
<protein>
    <submittedName>
        <fullName evidence="9">Cell adhesion molecule</fullName>
    </submittedName>
</protein>
<feature type="transmembrane region" description="Helical" evidence="6">
    <location>
        <begin position="1289"/>
        <end position="1311"/>
    </location>
</feature>
<gene>
    <name evidence="9" type="ORF">EWB00_010927</name>
</gene>
<dbReference type="PANTHER" id="PTHR11640">
    <property type="entry name" value="NEPHRIN"/>
    <property type="match status" value="1"/>
</dbReference>
<organism evidence="9 10">
    <name type="scientific">Schistosoma japonicum</name>
    <name type="common">Blood fluke</name>
    <dbReference type="NCBI Taxonomy" id="6182"/>
    <lineage>
        <taxon>Eukaryota</taxon>
        <taxon>Metazoa</taxon>
        <taxon>Spiralia</taxon>
        <taxon>Lophotrochozoa</taxon>
        <taxon>Platyhelminthes</taxon>
        <taxon>Trematoda</taxon>
        <taxon>Digenea</taxon>
        <taxon>Strigeidida</taxon>
        <taxon>Schistosomatoidea</taxon>
        <taxon>Schistosomatidae</taxon>
        <taxon>Schistosoma</taxon>
    </lineage>
</organism>
<evidence type="ECO:0000256" key="6">
    <source>
        <dbReference type="SAM" id="Phobius"/>
    </source>
</evidence>
<dbReference type="InterPro" id="IPR013162">
    <property type="entry name" value="CD80_C2-set"/>
</dbReference>
<keyword evidence="10" id="KW-1185">Reference proteome</keyword>
<keyword evidence="2 6" id="KW-0472">Membrane</keyword>
<reference evidence="9 10" key="1">
    <citation type="submission" date="2019-03" db="EMBL/GenBank/DDBJ databases">
        <title>An improved genome assembly of the fluke Schistosoma japonicum.</title>
        <authorList>
            <person name="Hu W."/>
            <person name="Luo F."/>
            <person name="Yin M."/>
            <person name="Mo X."/>
            <person name="Sun C."/>
            <person name="Wu Q."/>
            <person name="Zhu B."/>
            <person name="Xiang M."/>
            <person name="Wang J."/>
            <person name="Wang Y."/>
            <person name="Zhang T."/>
            <person name="Xu B."/>
            <person name="Zheng H."/>
            <person name="Feng Z."/>
        </authorList>
    </citation>
    <scope>NUCLEOTIDE SEQUENCE [LARGE SCALE GENOMIC DNA]</scope>
    <source>
        <strain evidence="9">HuSjv2</strain>
        <tissue evidence="9">Worms</tissue>
    </source>
</reference>
<feature type="chain" id="PRO_5021270834" evidence="7">
    <location>
        <begin position="19"/>
        <end position="1866"/>
    </location>
</feature>
<dbReference type="SUPFAM" id="SSF48726">
    <property type="entry name" value="Immunoglobulin"/>
    <property type="match status" value="3"/>
</dbReference>
<evidence type="ECO:0000256" key="5">
    <source>
        <dbReference type="ARBA" id="ARBA00023319"/>
    </source>
</evidence>
<dbReference type="InterPro" id="IPR051275">
    <property type="entry name" value="Cell_adhesion_signaling"/>
</dbReference>
<dbReference type="EMBL" id="SKCS01000009">
    <property type="protein sequence ID" value="TNN21168.1"/>
    <property type="molecule type" value="Genomic_DNA"/>
</dbReference>
<keyword evidence="6" id="KW-1133">Transmembrane helix</keyword>
<feature type="domain" description="Ig-like" evidence="8">
    <location>
        <begin position="194"/>
        <end position="281"/>
    </location>
</feature>
<comment type="subcellular location">
    <subcellularLocation>
        <location evidence="1">Membrane</location>
        <topology evidence="1">Single-pass type I membrane protein</topology>
    </subcellularLocation>
</comment>
<accession>A0A4Z2DXM9</accession>
<sequence length="1866" mass="213270">MRTILFITVNQLFLTVFCTYSIKTTLQNHQDIVPHYTEPTDQSKTNRTIIVEASWDETFRNQSQVIVQAGESTLFICSIWTLASDNDHDSESGIYKTEQSVFLFCPMSVAYCAQDCLVVDSTWPLQCTRQFRIVSDPDILLTVSSKNLQVNKEWRLQEVIYKLDIATITSAGLWGCTYGGYQSNSLELIVRDRPALVSLTTSPSQAVEIGTNVKLTCEAAPSPKAPWYTFVWRRLGTQMPPAHSTLRISDTVSVLTLLSVQPADDGIYTCHIYHSQSNLLNEEIWDKNETVESGTINLVNKFRLRKDPAVRSLHLEVFHPPISLNITVQPPGPHRVRTNVTFTCHIHGGKPKPQIYFYRINAPLDNENISLIQSNSFTSKHILENVTRTAGSTELKWQLTEVDNIASFGCAASSPVIKNQMFSLFIKVKIIFSPQEPILSSVPHGPVSENRTKVFTCQSSKGSNPRAIIIWELTPAMEYLSTMSKRNYVNYNRSSEKKTIIQPGMNSDFEYVMSDTYSNVKHDPNNGGIIAHSEVRLIGRPWYNGARVTCHLIWNDKGNYSIKEIALTIDNQNTHHKMAYLLTEVFFCPSAVNLNAIPQTGIQEKFGEQLLECTATSSHPPALISWFRHNSSSSAQNVFSEDAVIGSSLIKIDAHSQANLLITTETFPGIYGGKRVVSRLRLSNISRNSDGMLLTCLVKHIEWTESISRTHQLMVLYPPTLKVTVTPQTLEDRLKSNRITLICTAEGGQPRYFENENKSVDKIHYNVIKDQGITLSKDQQTMWKFYWKFRPQYPENWMQFTNQDLHFNEINMHESNTLVLNYPGRKQAGDYICLLEGPASIAQVTSHLEFAFPPELASPGITSVTATAGSHTVIELHIWSYPVPTSIYNENDGKIKDLVDKNCDHHQISSQIVQKYKTQKKGYRWYKVTTERTESKVKIIQKEPIHENWEPHAWVKQFSYGINQRQLVGTDAILINLPYYDTDIQMQQNETENKRSVLRKIPTIVYRLFLSPIMEKDYGEYMCELEYAEGRKQFFMQVQPPGDSAVSVNNIRFIRDDSRIQVYFDPLYFIKTGNPDVSFTNNNKNHIIMTKSTADLDKGDILHSLASKIDENQRLQWKMLVRICASDYYQRDQSSEHVIKDCASSQTAQAIQRKPKYHPWFHSYKSLLGDKYETTSLSSECVDKLVENPENGRIEIPLIYSHNYTLHNASILKGESEFNRTTEMKDFIIDYTTANALHVHWSKKEKLTYQFRFYDETGSLVYATNWFSEENDGYSDEPTQFLFNSHKTYLWITIIGLIIFLTLAILLIFALRKRIKHKKDLHSSNNNSSTPLNKSIISSAATSPVANCKLPENFYVANYSVVDSPCSLMNRNEKFANKQFPLLCSQDIQKLPNECYQSVNKHVNDQIPIRKYSYHKGEITEESVSPTNMPKNLYELHYNQLGLSHNQYSSEGLNEEVNSLSPVTRSPIVSHLTPIPFIRSNEVTPSTPLLFYNSCCHNRKFSVEMNHSLPPLFGPVPIQCNSQSQNSVSELSSPLLGNSNFFRKPYRTPANICYYQHLQNSTTAGSPRNNNYTKRNHREDSFDKIMNECKAIQHKPNNISDNKQDITNTLNCCNPTMEMKLMQQTNKGYTLGIDSFGRYNATNKHTYRPTLLKNNLYPLNPTECQSCQITTDSINNCNNTDCSNIFNSDNDCHNNLHFINNNNDNNLNKHKMTNLDLNGTSHRMHHSESEKLSSPLFENRQNSCLSKENHSNGIEENLLMDIISTPSVLHTPKQYHEGLCESNISTFSKNHNLMDRFSPYDNTTINTSTIKYNPISSKQMNTDSDEVYINESLLEENQFSLSITNDNNNSTQCTKITRFEDEYKSE</sequence>
<keyword evidence="7" id="KW-0732">Signal</keyword>
<dbReference type="SMART" id="SM00408">
    <property type="entry name" value="IGc2"/>
    <property type="match status" value="1"/>
</dbReference>
<dbReference type="STRING" id="6182.A0A4Z2DXM9"/>
<evidence type="ECO:0000259" key="8">
    <source>
        <dbReference type="PROSITE" id="PS50835"/>
    </source>
</evidence>
<feature type="domain" description="Ig-like" evidence="8">
    <location>
        <begin position="589"/>
        <end position="708"/>
    </location>
</feature>
<evidence type="ECO:0000256" key="2">
    <source>
        <dbReference type="ARBA" id="ARBA00023136"/>
    </source>
</evidence>
<evidence type="ECO:0000256" key="1">
    <source>
        <dbReference type="ARBA" id="ARBA00004479"/>
    </source>
</evidence>
<dbReference type="InterPro" id="IPR003598">
    <property type="entry name" value="Ig_sub2"/>
</dbReference>